<accession>A0A2H3DKC4</accession>
<gene>
    <name evidence="2" type="ORF">ARMGADRAFT_1039020</name>
    <name evidence="3" type="ORF">ARMGADRAFT_1081483</name>
</gene>
<evidence type="ECO:0000313" key="3">
    <source>
        <dbReference type="EMBL" id="PBK91298.1"/>
    </source>
</evidence>
<sequence>MSAVTVSVSTPQDPNDAVTASSPAASFIEASSDGPVLDALTPEDATTTTTTDTRHSLVITIATVWRRIKIRAYVDNNGRMQRIEVVSSWGRLSVSLGYRFGRRFQLLVEVITNEDGSLRVVLEEMHASVGALSIIYRFRGATHTSTPVHLLQPHHPLTLDEA</sequence>
<name>A0A2H3DKC4_ARMGA</name>
<proteinExistence type="predicted"/>
<dbReference type="AlphaFoldDB" id="A0A2H3DKC4"/>
<evidence type="ECO:0000313" key="2">
    <source>
        <dbReference type="EMBL" id="PBK81809.1"/>
    </source>
</evidence>
<dbReference type="EMBL" id="KZ293724">
    <property type="protein sequence ID" value="PBK81809.1"/>
    <property type="molecule type" value="Genomic_DNA"/>
</dbReference>
<keyword evidence="4" id="KW-1185">Reference proteome</keyword>
<dbReference type="Proteomes" id="UP000217790">
    <property type="component" value="Unassembled WGS sequence"/>
</dbReference>
<evidence type="ECO:0000313" key="4">
    <source>
        <dbReference type="Proteomes" id="UP000217790"/>
    </source>
</evidence>
<evidence type="ECO:0000256" key="1">
    <source>
        <dbReference type="SAM" id="MobiDB-lite"/>
    </source>
</evidence>
<dbReference type="InParanoid" id="A0A2H3DKC4"/>
<feature type="region of interest" description="Disordered" evidence="1">
    <location>
        <begin position="1"/>
        <end position="22"/>
    </location>
</feature>
<protein>
    <submittedName>
        <fullName evidence="3">Uncharacterized protein</fullName>
    </submittedName>
</protein>
<dbReference type="EMBL" id="KZ293661">
    <property type="protein sequence ID" value="PBK91298.1"/>
    <property type="molecule type" value="Genomic_DNA"/>
</dbReference>
<reference evidence="3" key="2">
    <citation type="journal article" date="2017" name="Nat. Ecol. Evol.">
        <title>Lineage-specific genetic innovations streamline the genomes of Armillaria species to pathogenesis.</title>
        <authorList>
            <consortium name="DOE Joint Genome Institute"/>
            <person name="Sipos G."/>
            <person name="Prasanna A.N."/>
            <person name="Walter M.C."/>
            <person name="O'Connor E."/>
            <person name="Balint B."/>
            <person name="Krizsan K."/>
            <person name="Kiss B."/>
            <person name="Hess J."/>
            <person name="Varga T."/>
            <person name="Slot J."/>
            <person name="Riley R."/>
            <person name="Boka B."/>
            <person name="Rigling D."/>
            <person name="Barry K."/>
            <person name="Lee J."/>
            <person name="Mihaltcheva S."/>
            <person name="LaButti K."/>
            <person name="Lipzen A."/>
            <person name="Waldron R."/>
            <person name="Moloney N.M."/>
            <person name="Sperisen C."/>
            <person name="Kredics L."/>
            <person name="Vagvolgyi C."/>
            <person name="Patrignani A."/>
            <person name="Fitzpatrick D."/>
            <person name="Nagy I."/>
            <person name="Doyle S."/>
            <person name="Anderson J."/>
            <person name="Grigoriev I.V."/>
            <person name="Guldener U."/>
            <person name="Munsterkotter M."/>
            <person name="Nagy L.G."/>
        </authorList>
    </citation>
    <scope>NUCLEOTIDE SEQUENCE [LARGE SCALE GENOMIC DNA]</scope>
    <source>
        <strain evidence="3">Ar21-2</strain>
    </source>
</reference>
<organism evidence="3 4">
    <name type="scientific">Armillaria gallica</name>
    <name type="common">Bulbous honey fungus</name>
    <name type="synonym">Armillaria bulbosa</name>
    <dbReference type="NCBI Taxonomy" id="47427"/>
    <lineage>
        <taxon>Eukaryota</taxon>
        <taxon>Fungi</taxon>
        <taxon>Dikarya</taxon>
        <taxon>Basidiomycota</taxon>
        <taxon>Agaricomycotina</taxon>
        <taxon>Agaricomycetes</taxon>
        <taxon>Agaricomycetidae</taxon>
        <taxon>Agaricales</taxon>
        <taxon>Marasmiineae</taxon>
        <taxon>Physalacriaceae</taxon>
        <taxon>Armillaria</taxon>
    </lineage>
</organism>
<reference evidence="4" key="1">
    <citation type="journal article" date="2017" name="Nat. Ecol. Evol.">
        <title>Genome expansion and lineage-specific genetic innovations in the forest pathogenic fungi Armillaria.</title>
        <authorList>
            <person name="Sipos G."/>
            <person name="Prasanna A.N."/>
            <person name="Walter M.C."/>
            <person name="O'Connor E."/>
            <person name="Balint B."/>
            <person name="Krizsan K."/>
            <person name="Kiss B."/>
            <person name="Hess J."/>
            <person name="Varga T."/>
            <person name="Slot J."/>
            <person name="Riley R."/>
            <person name="Boka B."/>
            <person name="Rigling D."/>
            <person name="Barry K."/>
            <person name="Lee J."/>
            <person name="Mihaltcheva S."/>
            <person name="LaButti K."/>
            <person name="Lipzen A."/>
            <person name="Waldron R."/>
            <person name="Moloney N.M."/>
            <person name="Sperisen C."/>
            <person name="Kredics L."/>
            <person name="Vagvoelgyi C."/>
            <person name="Patrignani A."/>
            <person name="Fitzpatrick D."/>
            <person name="Nagy I."/>
            <person name="Doyle S."/>
            <person name="Anderson J.B."/>
            <person name="Grigoriev I.V."/>
            <person name="Gueldener U."/>
            <person name="Muensterkoetter M."/>
            <person name="Nagy L.G."/>
        </authorList>
    </citation>
    <scope>NUCLEOTIDE SEQUENCE [LARGE SCALE GENOMIC DNA]</scope>
    <source>
        <strain evidence="4">Ar21-2</strain>
    </source>
</reference>